<evidence type="ECO:0000313" key="2">
    <source>
        <dbReference type="Proteomes" id="UP001383192"/>
    </source>
</evidence>
<dbReference type="Proteomes" id="UP001383192">
    <property type="component" value="Unassembled WGS sequence"/>
</dbReference>
<protein>
    <submittedName>
        <fullName evidence="1">Uncharacterized protein</fullName>
    </submittedName>
</protein>
<organism evidence="1 2">
    <name type="scientific">Paramarasmius palmivorus</name>
    <dbReference type="NCBI Taxonomy" id="297713"/>
    <lineage>
        <taxon>Eukaryota</taxon>
        <taxon>Fungi</taxon>
        <taxon>Dikarya</taxon>
        <taxon>Basidiomycota</taxon>
        <taxon>Agaricomycotina</taxon>
        <taxon>Agaricomycetes</taxon>
        <taxon>Agaricomycetidae</taxon>
        <taxon>Agaricales</taxon>
        <taxon>Marasmiineae</taxon>
        <taxon>Marasmiaceae</taxon>
        <taxon>Paramarasmius</taxon>
    </lineage>
</organism>
<proteinExistence type="predicted"/>
<dbReference type="AlphaFoldDB" id="A0AAW0EFG5"/>
<name>A0AAW0EFG5_9AGAR</name>
<dbReference type="EMBL" id="JAYKXP010000001">
    <property type="protein sequence ID" value="KAK7062609.1"/>
    <property type="molecule type" value="Genomic_DNA"/>
</dbReference>
<comment type="caution">
    <text evidence="1">The sequence shown here is derived from an EMBL/GenBank/DDBJ whole genome shotgun (WGS) entry which is preliminary data.</text>
</comment>
<gene>
    <name evidence="1" type="ORF">VNI00_000097</name>
</gene>
<reference evidence="1 2" key="1">
    <citation type="submission" date="2024-01" db="EMBL/GenBank/DDBJ databases">
        <title>A draft genome for a cacao thread blight-causing isolate of Paramarasmius palmivorus.</title>
        <authorList>
            <person name="Baruah I.K."/>
            <person name="Bukari Y."/>
            <person name="Amoako-Attah I."/>
            <person name="Meinhardt L.W."/>
            <person name="Bailey B.A."/>
            <person name="Cohen S.P."/>
        </authorList>
    </citation>
    <scope>NUCLEOTIDE SEQUENCE [LARGE SCALE GENOMIC DNA]</scope>
    <source>
        <strain evidence="1 2">GH-12</strain>
    </source>
</reference>
<sequence length="119" mass="12845">MQVLTRGGNGGPVVTLDAVKGQIAIKDEVRDCAQTKCPSIPLSDFTDRTTVHFVTVTYGSQGSLRYVVQDADNGHMELLRYQVTGEMGEDASIKFGTYRAAVEGMTVSRAALGDFVVEQ</sequence>
<accession>A0AAW0EFG5</accession>
<keyword evidence="2" id="KW-1185">Reference proteome</keyword>
<evidence type="ECO:0000313" key="1">
    <source>
        <dbReference type="EMBL" id="KAK7062609.1"/>
    </source>
</evidence>